<gene>
    <name evidence="1" type="ORF">FC90_GL001365</name>
</gene>
<evidence type="ECO:0000313" key="1">
    <source>
        <dbReference type="EMBL" id="KRM23845.1"/>
    </source>
</evidence>
<dbReference type="Pfam" id="PF07408">
    <property type="entry name" value="DUF1507"/>
    <property type="match status" value="1"/>
</dbReference>
<dbReference type="EMBL" id="AYZB01000006">
    <property type="protein sequence ID" value="KRM23845.1"/>
    <property type="molecule type" value="Genomic_DNA"/>
</dbReference>
<organism evidence="1 2">
    <name type="scientific">Latilactobacillus graminis DSM 20719</name>
    <dbReference type="NCBI Taxonomy" id="1423752"/>
    <lineage>
        <taxon>Bacteria</taxon>
        <taxon>Bacillati</taxon>
        <taxon>Bacillota</taxon>
        <taxon>Bacilli</taxon>
        <taxon>Lactobacillales</taxon>
        <taxon>Lactobacillaceae</taxon>
        <taxon>Latilactobacillus</taxon>
    </lineage>
</organism>
<dbReference type="InterPro" id="IPR009983">
    <property type="entry name" value="UPF0358"/>
</dbReference>
<dbReference type="Gene3D" id="1.10.287.750">
    <property type="entry name" value="SO2669-like"/>
    <property type="match status" value="1"/>
</dbReference>
<sequence length="50" mass="5790">MEEVINIQLFGFSREIDFVKRLQLISAAQGTTLIRDLEECVNQIGQTEYE</sequence>
<name>A0AA89I1G6_9LACO</name>
<evidence type="ECO:0000313" key="2">
    <source>
        <dbReference type="Proteomes" id="UP000050823"/>
    </source>
</evidence>
<proteinExistence type="predicted"/>
<dbReference type="Proteomes" id="UP000050823">
    <property type="component" value="Unassembled WGS sequence"/>
</dbReference>
<dbReference type="AlphaFoldDB" id="A0AA89I1G6"/>
<accession>A0AA89I1G6</accession>
<dbReference type="InterPro" id="IPR036270">
    <property type="entry name" value="UPF0358_sf"/>
</dbReference>
<dbReference type="SUPFAM" id="SSF140404">
    <property type="entry name" value="EF2458-like"/>
    <property type="match status" value="1"/>
</dbReference>
<protein>
    <submittedName>
        <fullName evidence="1">Uncharacterized protein</fullName>
    </submittedName>
</protein>
<reference evidence="1 2" key="1">
    <citation type="journal article" date="2015" name="Genome Announc.">
        <title>Expanding the biotechnology potential of lactobacilli through comparative genomics of 213 strains and associated genera.</title>
        <authorList>
            <person name="Sun Z."/>
            <person name="Harris H.M."/>
            <person name="McCann A."/>
            <person name="Guo C."/>
            <person name="Argimon S."/>
            <person name="Zhang W."/>
            <person name="Yang X."/>
            <person name="Jeffery I.B."/>
            <person name="Cooney J.C."/>
            <person name="Kagawa T.F."/>
            <person name="Liu W."/>
            <person name="Song Y."/>
            <person name="Salvetti E."/>
            <person name="Wrobel A."/>
            <person name="Rasinkangas P."/>
            <person name="Parkhill J."/>
            <person name="Rea M.C."/>
            <person name="O'Sullivan O."/>
            <person name="Ritari J."/>
            <person name="Douillard F.P."/>
            <person name="Paul Ross R."/>
            <person name="Yang R."/>
            <person name="Briner A.E."/>
            <person name="Felis G.E."/>
            <person name="de Vos W.M."/>
            <person name="Barrangou R."/>
            <person name="Klaenhammer T.R."/>
            <person name="Caufield P.W."/>
            <person name="Cui Y."/>
            <person name="Zhang H."/>
            <person name="O'Toole P.W."/>
        </authorList>
    </citation>
    <scope>NUCLEOTIDE SEQUENCE [LARGE SCALE GENOMIC DNA]</scope>
    <source>
        <strain evidence="1 2">DSM 20719</strain>
    </source>
</reference>
<comment type="caution">
    <text evidence="1">The sequence shown here is derived from an EMBL/GenBank/DDBJ whole genome shotgun (WGS) entry which is preliminary data.</text>
</comment>